<dbReference type="GO" id="GO:0007131">
    <property type="term" value="P:reciprocal meiotic recombination"/>
    <property type="evidence" value="ECO:0007669"/>
    <property type="project" value="TreeGrafter"/>
</dbReference>
<dbReference type="Gene3D" id="3.40.50.300">
    <property type="entry name" value="P-loop containing nucleotide triphosphate hydrolases"/>
    <property type="match status" value="1"/>
</dbReference>
<evidence type="ECO:0000256" key="7">
    <source>
        <dbReference type="ARBA" id="ARBA00040674"/>
    </source>
</evidence>
<comment type="subcellular location">
    <subcellularLocation>
        <location evidence="1">Nucleus</location>
    </subcellularLocation>
</comment>
<keyword evidence="3" id="KW-0227">DNA damage</keyword>
<name>A0A5C3LYL1_9AGAR</name>
<dbReference type="GO" id="GO:0008821">
    <property type="term" value="F:crossover junction DNA endonuclease activity"/>
    <property type="evidence" value="ECO:0007669"/>
    <property type="project" value="TreeGrafter"/>
</dbReference>
<dbReference type="SUPFAM" id="SSF52540">
    <property type="entry name" value="P-loop containing nucleoside triphosphate hydrolases"/>
    <property type="match status" value="1"/>
</dbReference>
<sequence length="332" mass="35582">MASRSLISLGLPKASLVALTTYGYETIQDLLTAGSPEELSTQLKIPISEVHKIFASTQKLSAAPAVTLPLTQSAAAMAQPTQKFSTRFSGIDQLLGGGISLGQILEISGPPGCPKERVAINILTSFVEVGEHVIFVDCQNMTSPATISQVLKETPNMPHNCIQLVRYTKIQTLPELIMFMYKLPSLLASQPKTTLLILNSISFLFQFPRLSIATRNDHFERIMQSLTKASASRNVTVVTTSQLATKVLNADGSPGTFDTGGIGVMVPQLGSAYLPTGRTYRIILCPEGPTSGTAKLLASPSLQLKPGQTTERQPYSIASPSHLSALSDFYSA</sequence>
<reference evidence="9 10" key="1">
    <citation type="journal article" date="2019" name="Nat. Ecol. Evol.">
        <title>Megaphylogeny resolves global patterns of mushroom evolution.</title>
        <authorList>
            <person name="Varga T."/>
            <person name="Krizsan K."/>
            <person name="Foldi C."/>
            <person name="Dima B."/>
            <person name="Sanchez-Garcia M."/>
            <person name="Sanchez-Ramirez S."/>
            <person name="Szollosi G.J."/>
            <person name="Szarkandi J.G."/>
            <person name="Papp V."/>
            <person name="Albert L."/>
            <person name="Andreopoulos W."/>
            <person name="Angelini C."/>
            <person name="Antonin V."/>
            <person name="Barry K.W."/>
            <person name="Bougher N.L."/>
            <person name="Buchanan P."/>
            <person name="Buyck B."/>
            <person name="Bense V."/>
            <person name="Catcheside P."/>
            <person name="Chovatia M."/>
            <person name="Cooper J."/>
            <person name="Damon W."/>
            <person name="Desjardin D."/>
            <person name="Finy P."/>
            <person name="Geml J."/>
            <person name="Haridas S."/>
            <person name="Hughes K."/>
            <person name="Justo A."/>
            <person name="Karasinski D."/>
            <person name="Kautmanova I."/>
            <person name="Kiss B."/>
            <person name="Kocsube S."/>
            <person name="Kotiranta H."/>
            <person name="LaButti K.M."/>
            <person name="Lechner B.E."/>
            <person name="Liimatainen K."/>
            <person name="Lipzen A."/>
            <person name="Lukacs Z."/>
            <person name="Mihaltcheva S."/>
            <person name="Morgado L.N."/>
            <person name="Niskanen T."/>
            <person name="Noordeloos M.E."/>
            <person name="Ohm R.A."/>
            <person name="Ortiz-Santana B."/>
            <person name="Ovrebo C."/>
            <person name="Racz N."/>
            <person name="Riley R."/>
            <person name="Savchenko A."/>
            <person name="Shiryaev A."/>
            <person name="Soop K."/>
            <person name="Spirin V."/>
            <person name="Szebenyi C."/>
            <person name="Tomsovsky M."/>
            <person name="Tulloss R.E."/>
            <person name="Uehling J."/>
            <person name="Grigoriev I.V."/>
            <person name="Vagvolgyi C."/>
            <person name="Papp T."/>
            <person name="Martin F.M."/>
            <person name="Miettinen O."/>
            <person name="Hibbett D.S."/>
            <person name="Nagy L.G."/>
        </authorList>
    </citation>
    <scope>NUCLEOTIDE SEQUENCE [LARGE SCALE GENOMIC DNA]</scope>
    <source>
        <strain evidence="9 10">CBS 166.37</strain>
    </source>
</reference>
<keyword evidence="2" id="KW-0547">Nucleotide-binding</keyword>
<keyword evidence="9" id="KW-0378">Hydrolase</keyword>
<organism evidence="9 10">
    <name type="scientific">Crucibulum laeve</name>
    <dbReference type="NCBI Taxonomy" id="68775"/>
    <lineage>
        <taxon>Eukaryota</taxon>
        <taxon>Fungi</taxon>
        <taxon>Dikarya</taxon>
        <taxon>Basidiomycota</taxon>
        <taxon>Agaricomycotina</taxon>
        <taxon>Agaricomycetes</taxon>
        <taxon>Agaricomycetidae</taxon>
        <taxon>Agaricales</taxon>
        <taxon>Agaricineae</taxon>
        <taxon>Nidulariaceae</taxon>
        <taxon>Crucibulum</taxon>
    </lineage>
</organism>
<evidence type="ECO:0000313" key="9">
    <source>
        <dbReference type="EMBL" id="TFK38040.1"/>
    </source>
</evidence>
<dbReference type="InterPro" id="IPR013632">
    <property type="entry name" value="Rad51_C"/>
</dbReference>
<dbReference type="PANTHER" id="PTHR46239">
    <property type="entry name" value="DNA REPAIR PROTEIN RAD51 HOMOLOG 3 RAD51C"/>
    <property type="match status" value="1"/>
</dbReference>
<evidence type="ECO:0000256" key="4">
    <source>
        <dbReference type="ARBA" id="ARBA00022840"/>
    </source>
</evidence>
<protein>
    <recommendedName>
        <fullName evidence="7">DNA repair protein RAD51 homolog 3</fullName>
    </recommendedName>
</protein>
<dbReference type="InterPro" id="IPR027417">
    <property type="entry name" value="P-loop_NTPase"/>
</dbReference>
<dbReference type="InterPro" id="IPR020588">
    <property type="entry name" value="RecA_ATP-bd"/>
</dbReference>
<dbReference type="GO" id="GO:0000707">
    <property type="term" value="P:meiotic DNA recombinase assembly"/>
    <property type="evidence" value="ECO:0007669"/>
    <property type="project" value="TreeGrafter"/>
</dbReference>
<evidence type="ECO:0000259" key="8">
    <source>
        <dbReference type="PROSITE" id="PS50162"/>
    </source>
</evidence>
<evidence type="ECO:0000256" key="2">
    <source>
        <dbReference type="ARBA" id="ARBA00022741"/>
    </source>
</evidence>
<dbReference type="Proteomes" id="UP000308652">
    <property type="component" value="Unassembled WGS sequence"/>
</dbReference>
<dbReference type="EMBL" id="ML213605">
    <property type="protein sequence ID" value="TFK38040.1"/>
    <property type="molecule type" value="Genomic_DNA"/>
</dbReference>
<keyword evidence="5" id="KW-0234">DNA repair</keyword>
<dbReference type="GO" id="GO:0000400">
    <property type="term" value="F:four-way junction DNA binding"/>
    <property type="evidence" value="ECO:0007669"/>
    <property type="project" value="TreeGrafter"/>
</dbReference>
<proteinExistence type="predicted"/>
<dbReference type="PANTHER" id="PTHR46239:SF1">
    <property type="entry name" value="DNA REPAIR PROTEIN RAD51 HOMOLOG 3"/>
    <property type="match status" value="1"/>
</dbReference>
<accession>A0A5C3LYL1</accession>
<evidence type="ECO:0000256" key="5">
    <source>
        <dbReference type="ARBA" id="ARBA00023204"/>
    </source>
</evidence>
<keyword evidence="4" id="KW-0067">ATP-binding</keyword>
<dbReference type="GO" id="GO:0005524">
    <property type="term" value="F:ATP binding"/>
    <property type="evidence" value="ECO:0007669"/>
    <property type="project" value="UniProtKB-KW"/>
</dbReference>
<evidence type="ECO:0000256" key="6">
    <source>
        <dbReference type="ARBA" id="ARBA00023242"/>
    </source>
</evidence>
<dbReference type="PROSITE" id="PS50162">
    <property type="entry name" value="RECA_2"/>
    <property type="match status" value="1"/>
</dbReference>
<dbReference type="GO" id="GO:0033065">
    <property type="term" value="C:Rad51C-XRCC3 complex"/>
    <property type="evidence" value="ECO:0007669"/>
    <property type="project" value="TreeGrafter"/>
</dbReference>
<dbReference type="GO" id="GO:0140664">
    <property type="term" value="F:ATP-dependent DNA damage sensor activity"/>
    <property type="evidence" value="ECO:0007669"/>
    <property type="project" value="InterPro"/>
</dbReference>
<evidence type="ECO:0000313" key="10">
    <source>
        <dbReference type="Proteomes" id="UP000308652"/>
    </source>
</evidence>
<dbReference type="AlphaFoldDB" id="A0A5C3LYL1"/>
<dbReference type="GO" id="GO:0033063">
    <property type="term" value="C:Rad51B-Rad51C-Rad51D-XRCC2 complex"/>
    <property type="evidence" value="ECO:0007669"/>
    <property type="project" value="TreeGrafter"/>
</dbReference>
<evidence type="ECO:0000256" key="1">
    <source>
        <dbReference type="ARBA" id="ARBA00004123"/>
    </source>
</evidence>
<dbReference type="Pfam" id="PF08423">
    <property type="entry name" value="Rad51"/>
    <property type="match status" value="1"/>
</dbReference>
<evidence type="ECO:0000256" key="3">
    <source>
        <dbReference type="ARBA" id="ARBA00022763"/>
    </source>
</evidence>
<dbReference type="InterPro" id="IPR052093">
    <property type="entry name" value="HR_Repair_Mediator"/>
</dbReference>
<gene>
    <name evidence="9" type="ORF">BDQ12DRAFT_135522</name>
</gene>
<dbReference type="GO" id="GO:0005657">
    <property type="term" value="C:replication fork"/>
    <property type="evidence" value="ECO:0007669"/>
    <property type="project" value="TreeGrafter"/>
</dbReference>
<keyword evidence="6" id="KW-0539">Nucleus</keyword>
<feature type="domain" description="RecA family profile 1" evidence="8">
    <location>
        <begin position="80"/>
        <end position="243"/>
    </location>
</feature>
<dbReference type="OrthoDB" id="5957327at2759"/>
<keyword evidence="10" id="KW-1185">Reference proteome</keyword>
<dbReference type="STRING" id="68775.A0A5C3LYL1"/>